<dbReference type="PANTHER" id="PTHR23236:SF119">
    <property type="entry name" value="NUCLEAR RNA-BINDING PROTEIN SART-3"/>
    <property type="match status" value="1"/>
</dbReference>
<dbReference type="SMART" id="SM00386">
    <property type="entry name" value="HAT"/>
    <property type="match status" value="5"/>
</dbReference>
<dbReference type="VEuPathDB" id="VectorBase:GPAI018649"/>
<feature type="compositionally biased region" description="Polar residues" evidence="6">
    <location>
        <begin position="892"/>
        <end position="909"/>
    </location>
</feature>
<dbReference type="InterPro" id="IPR000504">
    <property type="entry name" value="RRM_dom"/>
</dbReference>
<feature type="compositionally biased region" description="Polar residues" evidence="6">
    <location>
        <begin position="51"/>
        <end position="70"/>
    </location>
</feature>
<evidence type="ECO:0000256" key="5">
    <source>
        <dbReference type="PROSITE-ProRule" id="PRU00176"/>
    </source>
</evidence>
<dbReference type="GO" id="GO:0003723">
    <property type="term" value="F:RNA binding"/>
    <property type="evidence" value="ECO:0007669"/>
    <property type="project" value="UniProtKB-UniRule"/>
</dbReference>
<feature type="domain" description="RRM" evidence="7">
    <location>
        <begin position="668"/>
        <end position="743"/>
    </location>
</feature>
<feature type="region of interest" description="Disordered" evidence="6">
    <location>
        <begin position="847"/>
        <end position="866"/>
    </location>
</feature>
<dbReference type="SMART" id="SM00360">
    <property type="entry name" value="RRM"/>
    <property type="match status" value="2"/>
</dbReference>
<dbReference type="InterPro" id="IPR011990">
    <property type="entry name" value="TPR-like_helical_dom_sf"/>
</dbReference>
<dbReference type="SUPFAM" id="SSF48452">
    <property type="entry name" value="TPR-like"/>
    <property type="match status" value="1"/>
</dbReference>
<accession>A0A1A9ZLU4</accession>
<keyword evidence="4" id="KW-0539">Nucleus</keyword>
<dbReference type="AlphaFoldDB" id="A0A1A9ZLU4"/>
<feature type="region of interest" description="Disordered" evidence="6">
    <location>
        <begin position="891"/>
        <end position="924"/>
    </location>
</feature>
<proteinExistence type="predicted"/>
<dbReference type="InterPro" id="IPR003107">
    <property type="entry name" value="HAT"/>
</dbReference>
<dbReference type="SUPFAM" id="SSF54928">
    <property type="entry name" value="RNA-binding domain, RBD"/>
    <property type="match status" value="2"/>
</dbReference>
<feature type="compositionally biased region" description="Basic and acidic residues" evidence="6">
    <location>
        <begin position="914"/>
        <end position="924"/>
    </location>
</feature>
<evidence type="ECO:0000256" key="1">
    <source>
        <dbReference type="ARBA" id="ARBA00004123"/>
    </source>
</evidence>
<feature type="compositionally biased region" description="Acidic residues" evidence="6">
    <location>
        <begin position="79"/>
        <end position="91"/>
    </location>
</feature>
<evidence type="ECO:0000313" key="8">
    <source>
        <dbReference type="EnsemblMetazoa" id="GPAI018649-PA"/>
    </source>
</evidence>
<feature type="region of interest" description="Disordered" evidence="6">
    <location>
        <begin position="1"/>
        <end position="91"/>
    </location>
</feature>
<dbReference type="STRING" id="7398.A0A1A9ZLU4"/>
<dbReference type="InterPro" id="IPR012677">
    <property type="entry name" value="Nucleotide-bd_a/b_plait_sf"/>
</dbReference>
<protein>
    <recommendedName>
        <fullName evidence="7">RRM domain-containing protein</fullName>
    </recommendedName>
</protein>
<evidence type="ECO:0000256" key="2">
    <source>
        <dbReference type="ARBA" id="ARBA00022737"/>
    </source>
</evidence>
<dbReference type="PROSITE" id="PS50102">
    <property type="entry name" value="RRM"/>
    <property type="match status" value="2"/>
</dbReference>
<dbReference type="GO" id="GO:0005634">
    <property type="term" value="C:nucleus"/>
    <property type="evidence" value="ECO:0007669"/>
    <property type="project" value="UniProtKB-SubCell"/>
</dbReference>
<dbReference type="Pfam" id="PF05843">
    <property type="entry name" value="Suf"/>
    <property type="match status" value="1"/>
</dbReference>
<dbReference type="Proteomes" id="UP000092445">
    <property type="component" value="Unassembled WGS sequence"/>
</dbReference>
<dbReference type="PANTHER" id="PTHR23236">
    <property type="entry name" value="EUKARYOTIC TRANSLATION INITIATION FACTOR 4B/4H"/>
    <property type="match status" value="1"/>
</dbReference>
<keyword evidence="3 5" id="KW-0694">RNA-binding</keyword>
<dbReference type="Gene3D" id="3.30.70.330">
    <property type="match status" value="2"/>
</dbReference>
<dbReference type="Gene3D" id="1.25.40.10">
    <property type="entry name" value="Tetratricopeptide repeat domain"/>
    <property type="match status" value="2"/>
</dbReference>
<dbReference type="InterPro" id="IPR035979">
    <property type="entry name" value="RBD_domain_sf"/>
</dbReference>
<reference evidence="8" key="2">
    <citation type="submission" date="2020-05" db="UniProtKB">
        <authorList>
            <consortium name="EnsemblMetazoa"/>
        </authorList>
    </citation>
    <scope>IDENTIFICATION</scope>
    <source>
        <strain evidence="8">IAEA</strain>
    </source>
</reference>
<reference evidence="9" key="1">
    <citation type="submission" date="2014-03" db="EMBL/GenBank/DDBJ databases">
        <authorList>
            <person name="Aksoy S."/>
            <person name="Warren W."/>
            <person name="Wilson R.K."/>
        </authorList>
    </citation>
    <scope>NUCLEOTIDE SEQUENCE [LARGE SCALE GENOMIC DNA]</scope>
    <source>
        <strain evidence="9">IAEA</strain>
    </source>
</reference>
<feature type="domain" description="RRM" evidence="7">
    <location>
        <begin position="773"/>
        <end position="850"/>
    </location>
</feature>
<dbReference type="GO" id="GO:0006396">
    <property type="term" value="P:RNA processing"/>
    <property type="evidence" value="ECO:0007669"/>
    <property type="project" value="InterPro"/>
</dbReference>
<name>A0A1A9ZLU4_GLOPL</name>
<evidence type="ECO:0000259" key="7">
    <source>
        <dbReference type="PROSITE" id="PS50102"/>
    </source>
</evidence>
<feature type="region of interest" description="Disordered" evidence="6">
    <location>
        <begin position="613"/>
        <end position="636"/>
    </location>
</feature>
<organism evidence="8 9">
    <name type="scientific">Glossina pallidipes</name>
    <name type="common">Tsetse fly</name>
    <dbReference type="NCBI Taxonomy" id="7398"/>
    <lineage>
        <taxon>Eukaryota</taxon>
        <taxon>Metazoa</taxon>
        <taxon>Ecdysozoa</taxon>
        <taxon>Arthropoda</taxon>
        <taxon>Hexapoda</taxon>
        <taxon>Insecta</taxon>
        <taxon>Pterygota</taxon>
        <taxon>Neoptera</taxon>
        <taxon>Endopterygota</taxon>
        <taxon>Diptera</taxon>
        <taxon>Brachycera</taxon>
        <taxon>Muscomorpha</taxon>
        <taxon>Hippoboscoidea</taxon>
        <taxon>Glossinidae</taxon>
        <taxon>Glossina</taxon>
    </lineage>
</organism>
<sequence length="924" mass="107550">MASSDTGKEEIDEAEEEALLKSDDDYDMREVSEQSSINLEGPLTDEDFLINDSSKSQPNAKSDFTSNNKIMSERKETESDISSDNEDDTEGEALKQYDDLLAELESEKYAYDKYVRLCDLSHATGDLDNIRKAYKSFSEVYPLTAELWLRYINVELKLAQSPNEIEKVETLFKRAFQDYYCKYNFSLHTLELTACDLAKNFACFAPRCKDADIIWKQILSTYGLHCFQSRDYFQMYQKYLKVFYSNEDNQNDSYIESFLTELRYPHVDMEESFIEFKVFYEKNKETLSHKIKWEDVEKRYFRAKEQLQKILPFEEKLKTFAEHAYREKADTYFEYIEAADKLLDENVLQTIYERMVAECCLNADCWLKYIKFIEYRDEYGPPDELPAFHPFNQTVDDISKRALRNCSWSPELYMKRMRLFEKMGKTKEDIQEILEGAVAAGFQTPEPAVLIWLEYLTYLRRHTDWRNENECDTLRKTFNLAWTILGQQWGVLADCNCEILQFWGRLEYGPLQDSKRGKELWTTVMESSDNASKSGLWIEFALLEMRRDLESTRNIFSKALRSVNLDNPSVISSAWERFERCNGTAKTLENCLKECHGINKNINLKLTQHKSNIKSKKEAKSVKRKASPLRDEVPPKLSKNLDTEVNSCEKRTFKDHEDQTIDISKDHLRIFLSNLDYNISEEQIRAELIELKIVNVELIRSANGRSRGFGYAELINEDEVEKALAMDRKILHGRPLYISSVLRDKQQRQKFKYSVFHNANSALFSLLVEIEPQKLFVKGLPHDVTEEELKEIFAAFGNIKDVRLVHHKSGKFKNIAYIEYEDESSAGKAVLALDKTKLRDHLLSVAISAPPPKPATSPSNPMKSLGIIPHKQRKTFDQKPRMSLIPNAVRKNIQSQNAPNSLNTLNNHNGAPKTNEDFRNLLKR</sequence>
<evidence type="ECO:0000313" key="9">
    <source>
        <dbReference type="Proteomes" id="UP000092445"/>
    </source>
</evidence>
<dbReference type="EnsemblMetazoa" id="GPAI018649-RA">
    <property type="protein sequence ID" value="GPAI018649-PA"/>
    <property type="gene ID" value="GPAI018649"/>
</dbReference>
<keyword evidence="9" id="KW-1185">Reference proteome</keyword>
<dbReference type="Pfam" id="PF00076">
    <property type="entry name" value="RRM_1"/>
    <property type="match status" value="2"/>
</dbReference>
<dbReference type="InterPro" id="IPR008847">
    <property type="entry name" value="Suf"/>
</dbReference>
<evidence type="ECO:0000256" key="6">
    <source>
        <dbReference type="SAM" id="MobiDB-lite"/>
    </source>
</evidence>
<feature type="compositionally biased region" description="Basic and acidic residues" evidence="6">
    <location>
        <begin position="18"/>
        <end position="32"/>
    </location>
</feature>
<keyword evidence="2" id="KW-0677">Repeat</keyword>
<evidence type="ECO:0000256" key="4">
    <source>
        <dbReference type="ARBA" id="ARBA00023242"/>
    </source>
</evidence>
<comment type="subcellular location">
    <subcellularLocation>
        <location evidence="1">Nucleus</location>
    </subcellularLocation>
</comment>
<evidence type="ECO:0000256" key="3">
    <source>
        <dbReference type="ARBA" id="ARBA00022884"/>
    </source>
</evidence>